<evidence type="ECO:0000256" key="1">
    <source>
        <dbReference type="SAM" id="MobiDB-lite"/>
    </source>
</evidence>
<dbReference type="EMBL" id="JAGPYM010000008">
    <property type="protein sequence ID" value="KAH6890972.1"/>
    <property type="molecule type" value="Genomic_DNA"/>
</dbReference>
<gene>
    <name evidence="2" type="ORF">B0T10DRAFT_298357</name>
</gene>
<protein>
    <submittedName>
        <fullName evidence="2">Uncharacterized protein</fullName>
    </submittedName>
</protein>
<organism evidence="2 3">
    <name type="scientific">Thelonectria olida</name>
    <dbReference type="NCBI Taxonomy" id="1576542"/>
    <lineage>
        <taxon>Eukaryota</taxon>
        <taxon>Fungi</taxon>
        <taxon>Dikarya</taxon>
        <taxon>Ascomycota</taxon>
        <taxon>Pezizomycotina</taxon>
        <taxon>Sordariomycetes</taxon>
        <taxon>Hypocreomycetidae</taxon>
        <taxon>Hypocreales</taxon>
        <taxon>Nectriaceae</taxon>
        <taxon>Thelonectria</taxon>
    </lineage>
</organism>
<keyword evidence="3" id="KW-1185">Reference proteome</keyword>
<evidence type="ECO:0000313" key="3">
    <source>
        <dbReference type="Proteomes" id="UP000777438"/>
    </source>
</evidence>
<comment type="caution">
    <text evidence="2">The sequence shown here is derived from an EMBL/GenBank/DDBJ whole genome shotgun (WGS) entry which is preliminary data.</text>
</comment>
<sequence length="538" mass="59292">MTLPSYQCTLQEDRTSQCVAQSCNLTHDTITRSAARPFFSVPSPSSALMTALSPDRLVRSVLSAVNPGLSVMELEAIPSACLQLLYNVNVSEGPSLLLALPPPAVMRLLRSEKSPVGSEAAVLKWLSGLSNNSNNSHNNSRGKTSSRDMLSVTNSKSISGEHISSSPKAANPLSKYLPIIVRHESMDDGLAVEYNLSRPPRGVAISSLPRPLTLKERRVVDFQTGQLLRCISSQLSPTRRFGMAADVLPVPASTSQLRRLEGSLHPSSGADCWSVAFHSLMESILRDGEDLSIMISYGTIRRHFDRFEHLLDAVTKSRLVVLDAGEDANTMAFRSLETGKKPNINGKRQESKSATGPSIRFETKPPLEYDYKQPGGEKGNIYARDCPHLTEGKGKGHIEVTGLRQWTNCIFGDPLIASVFSNHPTRDFWNGFDRSLTGDEDAEGPYSSIIEDEPNAHIRLLLYECYHAVVAVVREFYRPQTDSSKRELAARKQLGSVLARLDELDDVVMPRRRRPSGEVSPAKRPRSDDVDVRLSRCA</sequence>
<dbReference type="Proteomes" id="UP000777438">
    <property type="component" value="Unassembled WGS sequence"/>
</dbReference>
<dbReference type="AlphaFoldDB" id="A0A9P8W6F7"/>
<accession>A0A9P8W6F7</accession>
<feature type="region of interest" description="Disordered" evidence="1">
    <location>
        <begin position="339"/>
        <end position="359"/>
    </location>
</feature>
<reference evidence="2 3" key="1">
    <citation type="journal article" date="2021" name="Nat. Commun.">
        <title>Genetic determinants of endophytism in the Arabidopsis root mycobiome.</title>
        <authorList>
            <person name="Mesny F."/>
            <person name="Miyauchi S."/>
            <person name="Thiergart T."/>
            <person name="Pickel B."/>
            <person name="Atanasova L."/>
            <person name="Karlsson M."/>
            <person name="Huettel B."/>
            <person name="Barry K.W."/>
            <person name="Haridas S."/>
            <person name="Chen C."/>
            <person name="Bauer D."/>
            <person name="Andreopoulos W."/>
            <person name="Pangilinan J."/>
            <person name="LaButti K."/>
            <person name="Riley R."/>
            <person name="Lipzen A."/>
            <person name="Clum A."/>
            <person name="Drula E."/>
            <person name="Henrissat B."/>
            <person name="Kohler A."/>
            <person name="Grigoriev I.V."/>
            <person name="Martin F.M."/>
            <person name="Hacquard S."/>
        </authorList>
    </citation>
    <scope>NUCLEOTIDE SEQUENCE [LARGE SCALE GENOMIC DNA]</scope>
    <source>
        <strain evidence="2 3">MPI-CAGE-CH-0241</strain>
    </source>
</reference>
<proteinExistence type="predicted"/>
<feature type="compositionally biased region" description="Basic and acidic residues" evidence="1">
    <location>
        <begin position="525"/>
        <end position="538"/>
    </location>
</feature>
<feature type="region of interest" description="Disordered" evidence="1">
    <location>
        <begin position="509"/>
        <end position="538"/>
    </location>
</feature>
<evidence type="ECO:0000313" key="2">
    <source>
        <dbReference type="EMBL" id="KAH6890972.1"/>
    </source>
</evidence>
<name>A0A9P8W6F7_9HYPO</name>
<dbReference type="OrthoDB" id="5210591at2759"/>